<reference evidence="1 2" key="1">
    <citation type="submission" date="2015-07" db="EMBL/GenBank/DDBJ databases">
        <title>Genome analysis of myxobacterium Chondromyces crocatus Cm c5 reveals a high potential for natural compound synthesis and the genetic basis for the loss of fruiting body formation.</title>
        <authorList>
            <person name="Zaburannyi N."/>
            <person name="Bunk B."/>
            <person name="Maier J."/>
            <person name="Overmann J."/>
            <person name="Mueller R."/>
        </authorList>
    </citation>
    <scope>NUCLEOTIDE SEQUENCE [LARGE SCALE GENOMIC DNA]</scope>
    <source>
        <strain evidence="1 2">Cm c5</strain>
    </source>
</reference>
<dbReference type="EMBL" id="CP012159">
    <property type="protein sequence ID" value="AKT39069.1"/>
    <property type="molecule type" value="Genomic_DNA"/>
</dbReference>
<dbReference type="KEGG" id="ccro:CMC5_032160"/>
<dbReference type="AlphaFoldDB" id="A0A0K1EDZ9"/>
<proteinExistence type="predicted"/>
<evidence type="ECO:0000313" key="2">
    <source>
        <dbReference type="Proteomes" id="UP000067626"/>
    </source>
</evidence>
<gene>
    <name evidence="1" type="ORF">CMC5_032160</name>
</gene>
<name>A0A0K1EDZ9_CHOCO</name>
<protein>
    <submittedName>
        <fullName evidence="1">Uncharacterized protein</fullName>
    </submittedName>
</protein>
<organism evidence="1 2">
    <name type="scientific">Chondromyces crocatus</name>
    <dbReference type="NCBI Taxonomy" id="52"/>
    <lineage>
        <taxon>Bacteria</taxon>
        <taxon>Pseudomonadati</taxon>
        <taxon>Myxococcota</taxon>
        <taxon>Polyangia</taxon>
        <taxon>Polyangiales</taxon>
        <taxon>Polyangiaceae</taxon>
        <taxon>Chondromyces</taxon>
    </lineage>
</organism>
<sequence length="103" mass="11066">MCGPGPHPGGVLFQALCRLADRFRASAGDPGTARIGSVLSLLAVHATRAGDQDFRYELGSLLMDLALDDESRLTETVLPPEDASHTTLTSVRPVPYARVYSLR</sequence>
<keyword evidence="2" id="KW-1185">Reference proteome</keyword>
<accession>A0A0K1EDZ9</accession>
<dbReference type="STRING" id="52.CMC5_032160"/>
<dbReference type="Proteomes" id="UP000067626">
    <property type="component" value="Chromosome"/>
</dbReference>
<evidence type="ECO:0000313" key="1">
    <source>
        <dbReference type="EMBL" id="AKT39069.1"/>
    </source>
</evidence>